<dbReference type="Pfam" id="PF07690">
    <property type="entry name" value="MFS_1"/>
    <property type="match status" value="1"/>
</dbReference>
<feature type="transmembrane region" description="Helical" evidence="4">
    <location>
        <begin position="267"/>
        <end position="285"/>
    </location>
</feature>
<keyword evidence="2 4" id="KW-1133">Transmembrane helix</keyword>
<dbReference type="Gene3D" id="1.20.1250.20">
    <property type="entry name" value="MFS general substrate transporter like domains"/>
    <property type="match status" value="1"/>
</dbReference>
<evidence type="ECO:0000256" key="4">
    <source>
        <dbReference type="SAM" id="Phobius"/>
    </source>
</evidence>
<evidence type="ECO:0000313" key="6">
    <source>
        <dbReference type="EMBL" id="MCZ8372579.1"/>
    </source>
</evidence>
<feature type="transmembrane region" description="Helical" evidence="4">
    <location>
        <begin position="18"/>
        <end position="40"/>
    </location>
</feature>
<dbReference type="PANTHER" id="PTHR23531">
    <property type="entry name" value="QUINOLENE RESISTANCE PROTEIN NORA"/>
    <property type="match status" value="1"/>
</dbReference>
<feature type="transmembrane region" description="Helical" evidence="4">
    <location>
        <begin position="291"/>
        <end position="311"/>
    </location>
</feature>
<feature type="transmembrane region" description="Helical" evidence="4">
    <location>
        <begin position="84"/>
        <end position="102"/>
    </location>
</feature>
<evidence type="ECO:0000313" key="7">
    <source>
        <dbReference type="Proteomes" id="UP001141933"/>
    </source>
</evidence>
<dbReference type="Proteomes" id="UP001141933">
    <property type="component" value="Unassembled WGS sequence"/>
</dbReference>
<dbReference type="PANTHER" id="PTHR23531:SF1">
    <property type="entry name" value="QUINOLENE RESISTANCE PROTEIN NORA"/>
    <property type="match status" value="1"/>
</dbReference>
<feature type="transmembrane region" description="Helical" evidence="4">
    <location>
        <begin position="52"/>
        <end position="72"/>
    </location>
</feature>
<feature type="transmembrane region" description="Helical" evidence="4">
    <location>
        <begin position="357"/>
        <end position="375"/>
    </location>
</feature>
<sequence>MGESLNPFANAILWNRNFCLLIVANFLFYTAVYILFPLLHQWMVSDWGYSEIQSGCMLAVFGLALFLPGAFNNYLVDAFSRKGVAIRSILLLGILTLAYPYATAEWMVVGFRLLQGMLMGIAVMATGATLVIDVTPSNKRNAANRVFAWCSILGMLIGVLLGLEIGHWLMFQYVLYVSASLCGIAALLVSWVVVCFRAPLNLPLLSFDRFLLFRTLVPGINMLSVPVILGILFVTVSDTFFYLCIGGGFLIYLLIRQIYTAPLNGRIQILIGQLCTAAGLLVWWMKSGDSPYYAGALLIGVGTGFSIGQFLRMMILLPRHCERGTGYHTYQLLWEAGIAGGVLLGMCADACRVEQVHLWALGICVAGALLYEGYVHRYFVKRIDEKE</sequence>
<dbReference type="InterPro" id="IPR036259">
    <property type="entry name" value="MFS_trans_sf"/>
</dbReference>
<dbReference type="EMBL" id="JAPZVM010000005">
    <property type="protein sequence ID" value="MCZ8372579.1"/>
    <property type="molecule type" value="Genomic_DNA"/>
</dbReference>
<name>A0ABT4PHN8_9BACT</name>
<comment type="caution">
    <text evidence="6">The sequence shown here is derived from an EMBL/GenBank/DDBJ whole genome shotgun (WGS) entry which is preliminary data.</text>
</comment>
<dbReference type="PROSITE" id="PS50850">
    <property type="entry name" value="MFS"/>
    <property type="match status" value="1"/>
</dbReference>
<dbReference type="RefSeq" id="WP_269877786.1">
    <property type="nucleotide sequence ID" value="NZ_JAPZVM010000005.1"/>
</dbReference>
<feature type="transmembrane region" description="Helical" evidence="4">
    <location>
        <begin position="114"/>
        <end position="134"/>
    </location>
</feature>
<evidence type="ECO:0000256" key="3">
    <source>
        <dbReference type="ARBA" id="ARBA00023136"/>
    </source>
</evidence>
<feature type="transmembrane region" description="Helical" evidence="4">
    <location>
        <begin position="332"/>
        <end position="351"/>
    </location>
</feature>
<dbReference type="InterPro" id="IPR020846">
    <property type="entry name" value="MFS_dom"/>
</dbReference>
<dbReference type="InterPro" id="IPR052714">
    <property type="entry name" value="MFS_Exporter"/>
</dbReference>
<gene>
    <name evidence="6" type="ORF">O6P32_07640</name>
</gene>
<organism evidence="6 7">
    <name type="scientific">Phocaeicola acetigenes</name>
    <dbReference type="NCBI Taxonomy" id="3016083"/>
    <lineage>
        <taxon>Bacteria</taxon>
        <taxon>Pseudomonadati</taxon>
        <taxon>Bacteroidota</taxon>
        <taxon>Bacteroidia</taxon>
        <taxon>Bacteroidales</taxon>
        <taxon>Bacteroidaceae</taxon>
        <taxon>Phocaeicola</taxon>
    </lineage>
</organism>
<feature type="transmembrane region" description="Helical" evidence="4">
    <location>
        <begin position="211"/>
        <end position="233"/>
    </location>
</feature>
<accession>A0ABT4PHN8</accession>
<dbReference type="SUPFAM" id="SSF103473">
    <property type="entry name" value="MFS general substrate transporter"/>
    <property type="match status" value="1"/>
</dbReference>
<evidence type="ECO:0000259" key="5">
    <source>
        <dbReference type="PROSITE" id="PS50850"/>
    </source>
</evidence>
<protein>
    <submittedName>
        <fullName evidence="6">MFS transporter</fullName>
    </submittedName>
</protein>
<proteinExistence type="predicted"/>
<feature type="transmembrane region" description="Helical" evidence="4">
    <location>
        <begin position="239"/>
        <end position="255"/>
    </location>
</feature>
<dbReference type="InterPro" id="IPR011701">
    <property type="entry name" value="MFS"/>
</dbReference>
<evidence type="ECO:0000256" key="1">
    <source>
        <dbReference type="ARBA" id="ARBA00022692"/>
    </source>
</evidence>
<keyword evidence="1 4" id="KW-0812">Transmembrane</keyword>
<keyword evidence="3 4" id="KW-0472">Membrane</keyword>
<feature type="transmembrane region" description="Helical" evidence="4">
    <location>
        <begin position="175"/>
        <end position="199"/>
    </location>
</feature>
<keyword evidence="7" id="KW-1185">Reference proteome</keyword>
<feature type="transmembrane region" description="Helical" evidence="4">
    <location>
        <begin position="146"/>
        <end position="169"/>
    </location>
</feature>
<reference evidence="6" key="1">
    <citation type="submission" date="2022-12" db="EMBL/GenBank/DDBJ databases">
        <title>Phocaeicola acetigenes sp. nov., isolated feces from a healthy human.</title>
        <authorList>
            <person name="Do H."/>
            <person name="Ha Y.B."/>
            <person name="Kim J.-S."/>
            <person name="Suh M.K."/>
            <person name="Kim H.S."/>
            <person name="Lee J.-S."/>
        </authorList>
    </citation>
    <scope>NUCLEOTIDE SEQUENCE</scope>
    <source>
        <strain evidence="6">KGMB11183</strain>
    </source>
</reference>
<evidence type="ECO:0000256" key="2">
    <source>
        <dbReference type="ARBA" id="ARBA00022989"/>
    </source>
</evidence>
<feature type="domain" description="Major facilitator superfamily (MFS) profile" evidence="5">
    <location>
        <begin position="17"/>
        <end position="387"/>
    </location>
</feature>